<evidence type="ECO:0000313" key="3">
    <source>
        <dbReference type="EMBL" id="KIM74679.1"/>
    </source>
</evidence>
<proteinExistence type="predicted"/>
<dbReference type="PROSITE" id="PS50003">
    <property type="entry name" value="PH_DOMAIN"/>
    <property type="match status" value="1"/>
</dbReference>
<dbReference type="AlphaFoldDB" id="A0A0C3F3S8"/>
<evidence type="ECO:0000259" key="2">
    <source>
        <dbReference type="PROSITE" id="PS50003"/>
    </source>
</evidence>
<feature type="domain" description="PH" evidence="2">
    <location>
        <begin position="174"/>
        <end position="285"/>
    </location>
</feature>
<dbReference type="SUPFAM" id="SSF50729">
    <property type="entry name" value="PH domain-like"/>
    <property type="match status" value="1"/>
</dbReference>
<reference evidence="4" key="2">
    <citation type="submission" date="2015-01" db="EMBL/GenBank/DDBJ databases">
        <title>Evolutionary Origins and Diversification of the Mycorrhizal Mutualists.</title>
        <authorList>
            <consortium name="DOE Joint Genome Institute"/>
            <consortium name="Mycorrhizal Genomics Consortium"/>
            <person name="Kohler A."/>
            <person name="Kuo A."/>
            <person name="Nagy L.G."/>
            <person name="Floudas D."/>
            <person name="Copeland A."/>
            <person name="Barry K.W."/>
            <person name="Cichocki N."/>
            <person name="Veneault-Fourrey C."/>
            <person name="LaButti K."/>
            <person name="Lindquist E.A."/>
            <person name="Lipzen A."/>
            <person name="Lundell T."/>
            <person name="Morin E."/>
            <person name="Murat C."/>
            <person name="Riley R."/>
            <person name="Ohm R."/>
            <person name="Sun H."/>
            <person name="Tunlid A."/>
            <person name="Henrissat B."/>
            <person name="Grigoriev I.V."/>
            <person name="Hibbett D.S."/>
            <person name="Martin F."/>
        </authorList>
    </citation>
    <scope>NUCLEOTIDE SEQUENCE [LARGE SCALE GENOMIC DNA]</scope>
    <source>
        <strain evidence="4">F 1598</strain>
    </source>
</reference>
<evidence type="ECO:0000256" key="1">
    <source>
        <dbReference type="SAM" id="MobiDB-lite"/>
    </source>
</evidence>
<keyword evidence="4" id="KW-1185">Reference proteome</keyword>
<dbReference type="OrthoDB" id="2123378at2759"/>
<dbReference type="Gene3D" id="2.30.29.30">
    <property type="entry name" value="Pleckstrin-homology domain (PH domain)/Phosphotyrosine-binding domain (PTB)"/>
    <property type="match status" value="1"/>
</dbReference>
<dbReference type="InterPro" id="IPR011993">
    <property type="entry name" value="PH-like_dom_sf"/>
</dbReference>
<reference evidence="3 4" key="1">
    <citation type="submission" date="2014-04" db="EMBL/GenBank/DDBJ databases">
        <authorList>
            <consortium name="DOE Joint Genome Institute"/>
            <person name="Kuo A."/>
            <person name="Tarkka M."/>
            <person name="Buscot F."/>
            <person name="Kohler A."/>
            <person name="Nagy L.G."/>
            <person name="Floudas D."/>
            <person name="Copeland A."/>
            <person name="Barry K.W."/>
            <person name="Cichocki N."/>
            <person name="Veneault-Fourrey C."/>
            <person name="LaButti K."/>
            <person name="Lindquist E.A."/>
            <person name="Lipzen A."/>
            <person name="Lundell T."/>
            <person name="Morin E."/>
            <person name="Murat C."/>
            <person name="Sun H."/>
            <person name="Tunlid A."/>
            <person name="Henrissat B."/>
            <person name="Grigoriev I.V."/>
            <person name="Hibbett D.S."/>
            <person name="Martin F."/>
            <person name="Nordberg H.P."/>
            <person name="Cantor M.N."/>
            <person name="Hua S.X."/>
        </authorList>
    </citation>
    <scope>NUCLEOTIDE SEQUENCE [LARGE SCALE GENOMIC DNA]</scope>
    <source>
        <strain evidence="3 4">F 1598</strain>
    </source>
</reference>
<feature type="compositionally biased region" description="Basic and acidic residues" evidence="1">
    <location>
        <begin position="37"/>
        <end position="56"/>
    </location>
</feature>
<dbReference type="EMBL" id="KN833057">
    <property type="protein sequence ID" value="KIM74679.1"/>
    <property type="molecule type" value="Genomic_DNA"/>
</dbReference>
<evidence type="ECO:0000313" key="4">
    <source>
        <dbReference type="Proteomes" id="UP000054166"/>
    </source>
</evidence>
<dbReference type="HOGENOM" id="CLU_014670_1_0_1"/>
<protein>
    <recommendedName>
        <fullName evidence="2">PH domain-containing protein</fullName>
    </recommendedName>
</protein>
<feature type="region of interest" description="Disordered" evidence="1">
    <location>
        <begin position="28"/>
        <end position="61"/>
    </location>
</feature>
<organism evidence="3 4">
    <name type="scientific">Piloderma croceum (strain F 1598)</name>
    <dbReference type="NCBI Taxonomy" id="765440"/>
    <lineage>
        <taxon>Eukaryota</taxon>
        <taxon>Fungi</taxon>
        <taxon>Dikarya</taxon>
        <taxon>Basidiomycota</taxon>
        <taxon>Agaricomycotina</taxon>
        <taxon>Agaricomycetes</taxon>
        <taxon>Agaricomycetidae</taxon>
        <taxon>Atheliales</taxon>
        <taxon>Atheliaceae</taxon>
        <taxon>Piloderma</taxon>
    </lineage>
</organism>
<name>A0A0C3F3S8_PILCF</name>
<dbReference type="InParanoid" id="A0A0C3F3S8"/>
<dbReference type="STRING" id="765440.A0A0C3F3S8"/>
<gene>
    <name evidence="3" type="ORF">PILCRDRAFT_698858</name>
</gene>
<accession>A0A0C3F3S8</accession>
<dbReference type="CDD" id="cd00821">
    <property type="entry name" value="PH"/>
    <property type="match status" value="1"/>
</dbReference>
<sequence length="285" mass="34019">MVVIEPQRPPTMLETKWAAEPFMITDSAERARRRSEARRQQAEEDRKAVQEEEERQRKLKLKKQAIMEQEREDDFLRKVQLDKELRDAAAERMRREREIKEEEQARAWEVAEKKRIDKERKAEEARKLEQWRVEEQKKSQELLKRQEGEIQRKEMERKARVKIIEAKIRKSSAAELMTGWVTVQTSDALILTWKRRYFKFVGSKMFLYRTPKDISQPVDSMELGGRVSALREWHEGYEELEALDHSFALEFNDGQGPWSMFCDSEEDKVRILLVSNTASLTIVWF</sequence>
<dbReference type="InterPro" id="IPR001849">
    <property type="entry name" value="PH_domain"/>
</dbReference>
<dbReference type="Proteomes" id="UP000054166">
    <property type="component" value="Unassembled WGS sequence"/>
</dbReference>